<dbReference type="EMBL" id="JBHSBY010000131">
    <property type="protein sequence ID" value="MFC4197945.1"/>
    <property type="molecule type" value="Genomic_DNA"/>
</dbReference>
<dbReference type="Proteomes" id="UP001595792">
    <property type="component" value="Unassembled WGS sequence"/>
</dbReference>
<name>A0ABV8NLM4_9SPHI</name>
<sequence>MKNSKDEKKITAFLNKIKSEWPGKIERFEFKTATVIYVHLKEGISSIDFLGSLSRKVEKLVDFTIPIILYHIESDGMNLRSHPINWYSSLSK</sequence>
<gene>
    <name evidence="1" type="ORF">ACFOUY_14665</name>
</gene>
<reference evidence="2" key="1">
    <citation type="journal article" date="2019" name="Int. J. Syst. Evol. Microbiol.">
        <title>The Global Catalogue of Microorganisms (GCM) 10K type strain sequencing project: providing services to taxonomists for standard genome sequencing and annotation.</title>
        <authorList>
            <consortium name="The Broad Institute Genomics Platform"/>
            <consortium name="The Broad Institute Genome Sequencing Center for Infectious Disease"/>
            <person name="Wu L."/>
            <person name="Ma J."/>
        </authorList>
    </citation>
    <scope>NUCLEOTIDE SEQUENCE [LARGE SCALE GENOMIC DNA]</scope>
    <source>
        <strain evidence="2">CCM 8689</strain>
    </source>
</reference>
<keyword evidence="2" id="KW-1185">Reference proteome</keyword>
<organism evidence="1 2">
    <name type="scientific">Pedobacter jamesrossensis</name>
    <dbReference type="NCBI Taxonomy" id="1908238"/>
    <lineage>
        <taxon>Bacteria</taxon>
        <taxon>Pseudomonadati</taxon>
        <taxon>Bacteroidota</taxon>
        <taxon>Sphingobacteriia</taxon>
        <taxon>Sphingobacteriales</taxon>
        <taxon>Sphingobacteriaceae</taxon>
        <taxon>Pedobacter</taxon>
    </lineage>
</organism>
<comment type="caution">
    <text evidence="1">The sequence shown here is derived from an EMBL/GenBank/DDBJ whole genome shotgun (WGS) entry which is preliminary data.</text>
</comment>
<evidence type="ECO:0000313" key="2">
    <source>
        <dbReference type="Proteomes" id="UP001595792"/>
    </source>
</evidence>
<dbReference type="RefSeq" id="WP_378961627.1">
    <property type="nucleotide sequence ID" value="NZ_JBHRXC010000001.1"/>
</dbReference>
<protein>
    <submittedName>
        <fullName evidence="1">Uncharacterized protein</fullName>
    </submittedName>
</protein>
<accession>A0ABV8NLM4</accession>
<proteinExistence type="predicted"/>
<evidence type="ECO:0000313" key="1">
    <source>
        <dbReference type="EMBL" id="MFC4197945.1"/>
    </source>
</evidence>